<dbReference type="GO" id="GO:0016746">
    <property type="term" value="F:acyltransferase activity"/>
    <property type="evidence" value="ECO:0007669"/>
    <property type="project" value="UniProtKB-KW"/>
</dbReference>
<keyword evidence="2" id="KW-0808">Transferase</keyword>
<feature type="domain" description="N-acetyltransferase" evidence="1">
    <location>
        <begin position="12"/>
        <end position="151"/>
    </location>
</feature>
<accession>A0ABW5AS86</accession>
<dbReference type="Gene3D" id="3.40.630.30">
    <property type="match status" value="1"/>
</dbReference>
<keyword evidence="2" id="KW-0012">Acyltransferase</keyword>
<evidence type="ECO:0000313" key="2">
    <source>
        <dbReference type="EMBL" id="MFD2185848.1"/>
    </source>
</evidence>
<dbReference type="PANTHER" id="PTHR43792">
    <property type="entry name" value="GNAT FAMILY, PUTATIVE (AFU_ORTHOLOGUE AFUA_3G00765)-RELATED-RELATED"/>
    <property type="match status" value="1"/>
</dbReference>
<dbReference type="EC" id="2.3.-.-" evidence="2"/>
<evidence type="ECO:0000259" key="1">
    <source>
        <dbReference type="Pfam" id="PF13302"/>
    </source>
</evidence>
<dbReference type="RefSeq" id="WP_378318816.1">
    <property type="nucleotide sequence ID" value="NZ_JBHUHY010000002.1"/>
</dbReference>
<gene>
    <name evidence="2" type="ORF">ACFSJT_03525</name>
</gene>
<reference evidence="3" key="1">
    <citation type="journal article" date="2019" name="Int. J. Syst. Evol. Microbiol.">
        <title>The Global Catalogue of Microorganisms (GCM) 10K type strain sequencing project: providing services to taxonomists for standard genome sequencing and annotation.</title>
        <authorList>
            <consortium name="The Broad Institute Genomics Platform"/>
            <consortium name="The Broad Institute Genome Sequencing Center for Infectious Disease"/>
            <person name="Wu L."/>
            <person name="Ma J."/>
        </authorList>
    </citation>
    <scope>NUCLEOTIDE SEQUENCE [LARGE SCALE GENOMIC DNA]</scope>
    <source>
        <strain evidence="3">DT92</strain>
    </source>
</reference>
<dbReference type="InterPro" id="IPR051531">
    <property type="entry name" value="N-acetyltransferase"/>
</dbReference>
<protein>
    <submittedName>
        <fullName evidence="2">GNAT family N-acetyltransferase</fullName>
        <ecNumber evidence="2">2.3.-.-</ecNumber>
    </submittedName>
</protein>
<evidence type="ECO:0000313" key="3">
    <source>
        <dbReference type="Proteomes" id="UP001597344"/>
    </source>
</evidence>
<sequence>MTDDLPQLKTKRLWLRKIDQNDSKAIRFLRSNKTVNHYVKRPETQTLQEAIDFIDKINNGINKQDWLFWGISTIGNPELIGTICLWNFFDDRKVAEVGYDLHPKFQRQGIMNEALRCILNYGFETLNLDQIEAYTHRENESSKKLLIKNNFVLILDRKDNENEDNIIFAVKNFSK</sequence>
<dbReference type="CDD" id="cd04301">
    <property type="entry name" value="NAT_SF"/>
    <property type="match status" value="1"/>
</dbReference>
<keyword evidence="3" id="KW-1185">Reference proteome</keyword>
<dbReference type="Pfam" id="PF13302">
    <property type="entry name" value="Acetyltransf_3"/>
    <property type="match status" value="1"/>
</dbReference>
<dbReference type="InterPro" id="IPR016181">
    <property type="entry name" value="Acyl_CoA_acyltransferase"/>
</dbReference>
<name>A0ABW5AS86_9FLAO</name>
<dbReference type="PANTHER" id="PTHR43792:SF1">
    <property type="entry name" value="N-ACETYLTRANSFERASE DOMAIN-CONTAINING PROTEIN"/>
    <property type="match status" value="1"/>
</dbReference>
<organism evidence="2 3">
    <name type="scientific">Aquimarina celericrescens</name>
    <dbReference type="NCBI Taxonomy" id="1964542"/>
    <lineage>
        <taxon>Bacteria</taxon>
        <taxon>Pseudomonadati</taxon>
        <taxon>Bacteroidota</taxon>
        <taxon>Flavobacteriia</taxon>
        <taxon>Flavobacteriales</taxon>
        <taxon>Flavobacteriaceae</taxon>
        <taxon>Aquimarina</taxon>
    </lineage>
</organism>
<dbReference type="Proteomes" id="UP001597344">
    <property type="component" value="Unassembled WGS sequence"/>
</dbReference>
<dbReference type="SUPFAM" id="SSF55729">
    <property type="entry name" value="Acyl-CoA N-acyltransferases (Nat)"/>
    <property type="match status" value="1"/>
</dbReference>
<proteinExistence type="predicted"/>
<dbReference type="EMBL" id="JBHUHY010000002">
    <property type="protein sequence ID" value="MFD2185848.1"/>
    <property type="molecule type" value="Genomic_DNA"/>
</dbReference>
<comment type="caution">
    <text evidence="2">The sequence shown here is derived from an EMBL/GenBank/DDBJ whole genome shotgun (WGS) entry which is preliminary data.</text>
</comment>
<dbReference type="InterPro" id="IPR000182">
    <property type="entry name" value="GNAT_dom"/>
</dbReference>